<feature type="domain" description="YbhG-like alpha-helical hairpin" evidence="5">
    <location>
        <begin position="65"/>
        <end position="188"/>
    </location>
</feature>
<evidence type="ECO:0000256" key="4">
    <source>
        <dbReference type="SAM" id="SignalP"/>
    </source>
</evidence>
<feature type="signal peptide" evidence="4">
    <location>
        <begin position="1"/>
        <end position="20"/>
    </location>
</feature>
<dbReference type="AlphaFoldDB" id="A0A1X7MWX2"/>
<dbReference type="PANTHER" id="PTHR32347:SF23">
    <property type="entry name" value="BLL5650 PROTEIN"/>
    <property type="match status" value="1"/>
</dbReference>
<dbReference type="Pfam" id="PF25881">
    <property type="entry name" value="HH_YBHG"/>
    <property type="match status" value="1"/>
</dbReference>
<proteinExistence type="predicted"/>
<dbReference type="InterPro" id="IPR050465">
    <property type="entry name" value="UPF0194_transport"/>
</dbReference>
<dbReference type="Gene3D" id="1.10.287.470">
    <property type="entry name" value="Helix hairpin bin"/>
    <property type="match status" value="2"/>
</dbReference>
<sequence length="315" mass="33058">MSFLCTVPILASLLPGCAAEAPLAVGYVEGEYVLLAPNDVADVLTVAVRRGERVATGQVVAELESDDARISVAQATAALDQARAQLADLKLGKRPEEIAVIEATLASAEAQARAASRDLARTADLVKRGAATPAALDTAQTALELADASVEQARANVAVARLPAREETIRAAENQVRQAEAALETAKWRLSKRRIVAQAPGRIGDVIRNPGDVAGPSAPVLSLLPDGAVKLKLYVGEGQFSALAVGRKLAVHCDGCPDDLTATVSYISPEPEFTPPVIYSLERRQKLVYLIEARPDAGAEALQPGQLVDVVLQAP</sequence>
<evidence type="ECO:0000256" key="2">
    <source>
        <dbReference type="ARBA" id="ARBA00023054"/>
    </source>
</evidence>
<evidence type="ECO:0000313" key="7">
    <source>
        <dbReference type="Proteomes" id="UP000193083"/>
    </source>
</evidence>
<dbReference type="EMBL" id="FXBL01000004">
    <property type="protein sequence ID" value="SMH29355.1"/>
    <property type="molecule type" value="Genomic_DNA"/>
</dbReference>
<feature type="chain" id="PRO_5012236972" evidence="4">
    <location>
        <begin position="21"/>
        <end position="315"/>
    </location>
</feature>
<organism evidence="6 7">
    <name type="scientific">Mesorhizobium australicum</name>
    <dbReference type="NCBI Taxonomy" id="536018"/>
    <lineage>
        <taxon>Bacteria</taxon>
        <taxon>Pseudomonadati</taxon>
        <taxon>Pseudomonadota</taxon>
        <taxon>Alphaproteobacteria</taxon>
        <taxon>Hyphomicrobiales</taxon>
        <taxon>Phyllobacteriaceae</taxon>
        <taxon>Mesorhizobium</taxon>
    </lineage>
</organism>
<evidence type="ECO:0000313" key="6">
    <source>
        <dbReference type="EMBL" id="SMH29355.1"/>
    </source>
</evidence>
<dbReference type="OrthoDB" id="9809385at2"/>
<keyword evidence="7" id="KW-1185">Reference proteome</keyword>
<keyword evidence="2 3" id="KW-0175">Coiled coil</keyword>
<feature type="coiled-coil region" evidence="3">
    <location>
        <begin position="72"/>
        <end position="189"/>
    </location>
</feature>
<protein>
    <submittedName>
        <fullName evidence="6">HlyD family secretion protein</fullName>
    </submittedName>
</protein>
<accession>A0A1X7MWX2</accession>
<evidence type="ECO:0000256" key="1">
    <source>
        <dbReference type="ARBA" id="ARBA00004196"/>
    </source>
</evidence>
<dbReference type="GO" id="GO:0030313">
    <property type="term" value="C:cell envelope"/>
    <property type="evidence" value="ECO:0007669"/>
    <property type="project" value="UniProtKB-SubCell"/>
</dbReference>
<evidence type="ECO:0000259" key="5">
    <source>
        <dbReference type="Pfam" id="PF25881"/>
    </source>
</evidence>
<dbReference type="Gene3D" id="2.40.50.100">
    <property type="match status" value="2"/>
</dbReference>
<reference evidence="6 7" key="1">
    <citation type="submission" date="2017-04" db="EMBL/GenBank/DDBJ databases">
        <authorList>
            <person name="Afonso C.L."/>
            <person name="Miller P.J."/>
            <person name="Scott M.A."/>
            <person name="Spackman E."/>
            <person name="Goraichik I."/>
            <person name="Dimitrov K.M."/>
            <person name="Suarez D.L."/>
            <person name="Swayne D.E."/>
        </authorList>
    </citation>
    <scope>NUCLEOTIDE SEQUENCE [LARGE SCALE GENOMIC DNA]</scope>
    <source>
        <strain evidence="6 7">B5P</strain>
    </source>
</reference>
<dbReference type="PANTHER" id="PTHR32347">
    <property type="entry name" value="EFFLUX SYSTEM COMPONENT YKNX-RELATED"/>
    <property type="match status" value="1"/>
</dbReference>
<dbReference type="Proteomes" id="UP000193083">
    <property type="component" value="Unassembled WGS sequence"/>
</dbReference>
<dbReference type="InterPro" id="IPR059052">
    <property type="entry name" value="HH_YbhG-like"/>
</dbReference>
<dbReference type="SUPFAM" id="SSF111369">
    <property type="entry name" value="HlyD-like secretion proteins"/>
    <property type="match status" value="1"/>
</dbReference>
<name>A0A1X7MWX2_9HYPH</name>
<evidence type="ECO:0000256" key="3">
    <source>
        <dbReference type="SAM" id="Coils"/>
    </source>
</evidence>
<dbReference type="RefSeq" id="WP_085463038.1">
    <property type="nucleotide sequence ID" value="NZ_FXBL01000004.1"/>
</dbReference>
<keyword evidence="4" id="KW-0732">Signal</keyword>
<gene>
    <name evidence="6" type="ORF">SAMN02982922_0883</name>
</gene>
<comment type="subcellular location">
    <subcellularLocation>
        <location evidence="1">Cell envelope</location>
    </subcellularLocation>
</comment>